<feature type="chain" id="PRO_5012886912" description="Antifreeze protein" evidence="2">
    <location>
        <begin position="21"/>
        <end position="121"/>
    </location>
</feature>
<name>A0A1Q9ANX3_9HYPH</name>
<reference evidence="4" key="2">
    <citation type="submission" date="2016-12" db="EMBL/GenBank/DDBJ databases">
        <authorList>
            <person name="Zhang X."/>
            <person name="Zhao J."/>
        </authorList>
    </citation>
    <scope>NUCLEOTIDE SEQUENCE</scope>
    <source>
        <strain evidence="4">RD15</strain>
    </source>
</reference>
<dbReference type="Proteomes" id="UP000192652">
    <property type="component" value="Unassembled WGS sequence"/>
</dbReference>
<dbReference type="EMBL" id="MSPX01000002">
    <property type="protein sequence ID" value="OQP87749.1"/>
    <property type="molecule type" value="Genomic_DNA"/>
</dbReference>
<evidence type="ECO:0000256" key="1">
    <source>
        <dbReference type="SAM" id="MobiDB-lite"/>
    </source>
</evidence>
<dbReference type="OrthoDB" id="8453806at2"/>
<dbReference type="EMBL" id="MKIO01000019">
    <property type="protein sequence ID" value="OLP57142.1"/>
    <property type="molecule type" value="Genomic_DNA"/>
</dbReference>
<accession>A0A1Q9ANX3</accession>
<evidence type="ECO:0000313" key="6">
    <source>
        <dbReference type="Proteomes" id="UP000192652"/>
    </source>
</evidence>
<organism evidence="3 5">
    <name type="scientific">Xaviernesmea rhizosphaerae</name>
    <dbReference type="NCBI Taxonomy" id="1672749"/>
    <lineage>
        <taxon>Bacteria</taxon>
        <taxon>Pseudomonadati</taxon>
        <taxon>Pseudomonadota</taxon>
        <taxon>Alphaproteobacteria</taxon>
        <taxon>Hyphomicrobiales</taxon>
        <taxon>Rhizobiaceae</taxon>
        <taxon>Rhizobium/Agrobacterium group</taxon>
        <taxon>Xaviernesmea</taxon>
    </lineage>
</organism>
<feature type="region of interest" description="Disordered" evidence="1">
    <location>
        <begin position="45"/>
        <end position="65"/>
    </location>
</feature>
<feature type="signal peptide" evidence="2">
    <location>
        <begin position="1"/>
        <end position="20"/>
    </location>
</feature>
<comment type="caution">
    <text evidence="3">The sequence shown here is derived from an EMBL/GenBank/DDBJ whole genome shotgun (WGS) entry which is preliminary data.</text>
</comment>
<gene>
    <name evidence="3" type="ORF">BJF92_06320</name>
    <name evidence="4" type="ORF">BTR14_04100</name>
</gene>
<proteinExistence type="predicted"/>
<protein>
    <recommendedName>
        <fullName evidence="7">Antifreeze protein</fullName>
    </recommendedName>
</protein>
<evidence type="ECO:0000256" key="2">
    <source>
        <dbReference type="SAM" id="SignalP"/>
    </source>
</evidence>
<dbReference type="AlphaFoldDB" id="A0A1Q9ANX3"/>
<evidence type="ECO:0000313" key="3">
    <source>
        <dbReference type="EMBL" id="OLP57142.1"/>
    </source>
</evidence>
<reference evidence="4 6" key="3">
    <citation type="journal article" date="2017" name="Antonie Van Leeuwenhoek">
        <title>Rhizobium rhizosphaerae sp. nov., a novel species isolated from rice rhizosphere.</title>
        <authorList>
            <person name="Zhao J.J."/>
            <person name="Zhang J."/>
            <person name="Zhang R.J."/>
            <person name="Zhang C.W."/>
            <person name="Yin H.Q."/>
            <person name="Zhang X.X."/>
        </authorList>
    </citation>
    <scope>NUCLEOTIDE SEQUENCE [LARGE SCALE GENOMIC DNA]</scope>
    <source>
        <strain evidence="4 6">RD15</strain>
    </source>
</reference>
<evidence type="ECO:0008006" key="7">
    <source>
        <dbReference type="Google" id="ProtNLM"/>
    </source>
</evidence>
<reference evidence="3 5" key="1">
    <citation type="submission" date="2016-09" db="EMBL/GenBank/DDBJ databases">
        <title>Rhizobium sp. nov., a novel species isolated from the rice rhizosphere.</title>
        <authorList>
            <person name="Zhao J."/>
            <person name="Zhang X."/>
        </authorList>
    </citation>
    <scope>NUCLEOTIDE SEQUENCE [LARGE SCALE GENOMIC DNA]</scope>
    <source>
        <strain evidence="3 5">MH17</strain>
    </source>
</reference>
<evidence type="ECO:0000313" key="5">
    <source>
        <dbReference type="Proteomes" id="UP000186143"/>
    </source>
</evidence>
<dbReference type="Proteomes" id="UP000186143">
    <property type="component" value="Unassembled WGS sequence"/>
</dbReference>
<sequence length="121" mass="13395">MKTMLARLALAGFVTLSGFAATQASAGNLTVGIYAGEAMPVQYRDERDWRGGPPPGPRHGWRPERAGRCAPWLAEDKARAYGLRRTRVVAVTPRRVIVEGRRFGDFRRISFANVRGCPALR</sequence>
<evidence type="ECO:0000313" key="4">
    <source>
        <dbReference type="EMBL" id="OQP87749.1"/>
    </source>
</evidence>
<dbReference type="RefSeq" id="WP_075633161.1">
    <property type="nucleotide sequence ID" value="NZ_MKIO01000019.1"/>
</dbReference>
<keyword evidence="6" id="KW-1185">Reference proteome</keyword>
<keyword evidence="2" id="KW-0732">Signal</keyword>